<reference evidence="2" key="1">
    <citation type="submission" date="2011-12" db="EMBL/GenBank/DDBJ databases">
        <authorList>
            <consortium name="The Broad Institute Genome Sequencing Platform"/>
            <person name="Russ C."/>
            <person name="Tyler B."/>
            <person name="Panabieres F."/>
            <person name="Shan W."/>
            <person name="Tripathy S."/>
            <person name="Grunwald N."/>
            <person name="Machado M."/>
            <person name="Young S.K."/>
            <person name="Zeng Q."/>
            <person name="Gargeya S."/>
            <person name="Fitzgerald M."/>
            <person name="Haas B."/>
            <person name="Abouelleil A."/>
            <person name="Alvarado L."/>
            <person name="Arachchi H.M."/>
            <person name="Berlin A."/>
            <person name="Chapman S.B."/>
            <person name="Gearin G."/>
            <person name="Goldberg J."/>
            <person name="Griggs A."/>
            <person name="Gujja S."/>
            <person name="Hansen M."/>
            <person name="Heiman D."/>
            <person name="Howarth C."/>
            <person name="Larimer J."/>
            <person name="Lui A."/>
            <person name="MacDonald P.J.P."/>
            <person name="McCowen C."/>
            <person name="Montmayeur A."/>
            <person name="Murphy C."/>
            <person name="Neiman D."/>
            <person name="Pearson M."/>
            <person name="Priest M."/>
            <person name="Roberts A."/>
            <person name="Saif S."/>
            <person name="Shea T."/>
            <person name="Sisk P."/>
            <person name="Stolte C."/>
            <person name="Sykes S."/>
            <person name="Wortman J."/>
            <person name="Nusbaum C."/>
            <person name="Birren B."/>
        </authorList>
    </citation>
    <scope>NUCLEOTIDE SEQUENCE [LARGE SCALE GENOMIC DNA]</scope>
    <source>
        <strain evidence="2">INRA-310</strain>
    </source>
</reference>
<name>W2QEV5_PHYN3</name>
<dbReference type="GeneID" id="20191297"/>
<organism evidence="1 2">
    <name type="scientific">Phytophthora nicotianae (strain INRA-310)</name>
    <name type="common">Phytophthora parasitica</name>
    <dbReference type="NCBI Taxonomy" id="761204"/>
    <lineage>
        <taxon>Eukaryota</taxon>
        <taxon>Sar</taxon>
        <taxon>Stramenopiles</taxon>
        <taxon>Oomycota</taxon>
        <taxon>Peronosporomycetes</taxon>
        <taxon>Peronosporales</taxon>
        <taxon>Peronosporaceae</taxon>
        <taxon>Phytophthora</taxon>
    </lineage>
</organism>
<accession>W2QEV5</accession>
<dbReference type="RefSeq" id="XP_008904067.1">
    <property type="nucleotide sequence ID" value="XM_008905819.1"/>
</dbReference>
<gene>
    <name evidence="1" type="ORF">PPTG_22698</name>
</gene>
<sequence length="56" mass="6592">MPQSCMETIIRLRILPIKKKKKLSSPDYLEFNQTTQDTKFTKISCRCGFSHVRTGW</sequence>
<evidence type="ECO:0000313" key="1">
    <source>
        <dbReference type="EMBL" id="ETN10785.1"/>
    </source>
</evidence>
<reference evidence="1 2" key="2">
    <citation type="submission" date="2013-11" db="EMBL/GenBank/DDBJ databases">
        <title>The Genome Sequence of Phytophthora parasitica INRA-310.</title>
        <authorList>
            <consortium name="The Broad Institute Genomics Platform"/>
            <person name="Russ C."/>
            <person name="Tyler B."/>
            <person name="Panabieres F."/>
            <person name="Shan W."/>
            <person name="Tripathy S."/>
            <person name="Grunwald N."/>
            <person name="Machado M."/>
            <person name="Johnson C.S."/>
            <person name="Arredondo F."/>
            <person name="Hong C."/>
            <person name="Coffey M."/>
            <person name="Young S.K."/>
            <person name="Zeng Q."/>
            <person name="Gargeya S."/>
            <person name="Fitzgerald M."/>
            <person name="Abouelleil A."/>
            <person name="Alvarado L."/>
            <person name="Chapman S.B."/>
            <person name="Gainer-Dewar J."/>
            <person name="Goldberg J."/>
            <person name="Griggs A."/>
            <person name="Gujja S."/>
            <person name="Hansen M."/>
            <person name="Howarth C."/>
            <person name="Imamovic A."/>
            <person name="Ireland A."/>
            <person name="Larimer J."/>
            <person name="McCowan C."/>
            <person name="Murphy C."/>
            <person name="Pearson M."/>
            <person name="Poon T.W."/>
            <person name="Priest M."/>
            <person name="Roberts A."/>
            <person name="Saif S."/>
            <person name="Shea T."/>
            <person name="Sykes S."/>
            <person name="Wortman J."/>
            <person name="Nusbaum C."/>
            <person name="Birren B."/>
        </authorList>
    </citation>
    <scope>NUCLEOTIDE SEQUENCE [LARGE SCALE GENOMIC DNA]</scope>
    <source>
        <strain evidence="1 2">INRA-310</strain>
    </source>
</reference>
<dbReference type="EMBL" id="KI669581">
    <property type="protein sequence ID" value="ETN10785.1"/>
    <property type="molecule type" value="Genomic_DNA"/>
</dbReference>
<dbReference type="Proteomes" id="UP000018817">
    <property type="component" value="Unassembled WGS sequence"/>
</dbReference>
<protein>
    <submittedName>
        <fullName evidence="1">Uncharacterized protein</fullName>
    </submittedName>
</protein>
<evidence type="ECO:0000313" key="2">
    <source>
        <dbReference type="Proteomes" id="UP000018817"/>
    </source>
</evidence>
<dbReference type="AlphaFoldDB" id="W2QEV5"/>
<proteinExistence type="predicted"/>
<dbReference type="VEuPathDB" id="FungiDB:PPTG_22698"/>